<keyword evidence="8" id="KW-1185">Reference proteome</keyword>
<dbReference type="Pfam" id="PF00440">
    <property type="entry name" value="TetR_N"/>
    <property type="match status" value="1"/>
</dbReference>
<dbReference type="Gene3D" id="1.10.357.10">
    <property type="entry name" value="Tetracycline Repressor, domain 2"/>
    <property type="match status" value="1"/>
</dbReference>
<dbReference type="AlphaFoldDB" id="A0A1T4PU46"/>
<dbReference type="GO" id="GO:0003700">
    <property type="term" value="F:DNA-binding transcription factor activity"/>
    <property type="evidence" value="ECO:0007669"/>
    <property type="project" value="TreeGrafter"/>
</dbReference>
<sequence>MSDPGKRDGGRGGSRPGATAGLREQKKRQTRQAISDTATRMFVERGFENVTIAEIAAAAQVAKMTVTNYFPRKEDLALDLGEQFTSGLARAVAERAPGESALDALHRSFLAAVARRDPVIGFAGPEFTRMVVDSPTLMARLRDFHDIRENALAEALAATTGTAGDVTPRAAAALLAAAHRVLFEETVRLTLQGRGADRIAAELTNAAERIFGLLRPALGDYAVLDGARERPGQGDERRS</sequence>
<dbReference type="InterPro" id="IPR001647">
    <property type="entry name" value="HTH_TetR"/>
</dbReference>
<reference evidence="7 8" key="1">
    <citation type="submission" date="2017-02" db="EMBL/GenBank/DDBJ databases">
        <authorList>
            <person name="Peterson S.W."/>
        </authorList>
    </citation>
    <scope>NUCLEOTIDE SEQUENCE [LARGE SCALE GENOMIC DNA]</scope>
    <source>
        <strain evidence="7 8">DSM 45154</strain>
    </source>
</reference>
<feature type="compositionally biased region" description="Basic and acidic residues" evidence="5">
    <location>
        <begin position="1"/>
        <end position="10"/>
    </location>
</feature>
<evidence type="ECO:0000256" key="4">
    <source>
        <dbReference type="PROSITE-ProRule" id="PRU00335"/>
    </source>
</evidence>
<keyword evidence="2 4" id="KW-0238">DNA-binding</keyword>
<dbReference type="PRINTS" id="PR00455">
    <property type="entry name" value="HTHTETR"/>
</dbReference>
<dbReference type="InterPro" id="IPR009057">
    <property type="entry name" value="Homeodomain-like_sf"/>
</dbReference>
<feature type="domain" description="HTH tetR-type" evidence="6">
    <location>
        <begin position="28"/>
        <end position="88"/>
    </location>
</feature>
<keyword evidence="3" id="KW-0804">Transcription</keyword>
<evidence type="ECO:0000256" key="1">
    <source>
        <dbReference type="ARBA" id="ARBA00023015"/>
    </source>
</evidence>
<dbReference type="GO" id="GO:0000976">
    <property type="term" value="F:transcription cis-regulatory region binding"/>
    <property type="evidence" value="ECO:0007669"/>
    <property type="project" value="TreeGrafter"/>
</dbReference>
<evidence type="ECO:0000259" key="6">
    <source>
        <dbReference type="PROSITE" id="PS50977"/>
    </source>
</evidence>
<dbReference type="RefSeq" id="WP_078761306.1">
    <property type="nucleotide sequence ID" value="NZ_FUWS01000004.1"/>
</dbReference>
<protein>
    <submittedName>
        <fullName evidence="7">Transcriptional regulator, TetR family</fullName>
    </submittedName>
</protein>
<keyword evidence="1" id="KW-0805">Transcription regulation</keyword>
<dbReference type="InterPro" id="IPR050109">
    <property type="entry name" value="HTH-type_TetR-like_transc_reg"/>
</dbReference>
<dbReference type="PROSITE" id="PS50977">
    <property type="entry name" value="HTH_TETR_2"/>
    <property type="match status" value="1"/>
</dbReference>
<evidence type="ECO:0000256" key="3">
    <source>
        <dbReference type="ARBA" id="ARBA00023163"/>
    </source>
</evidence>
<feature type="DNA-binding region" description="H-T-H motif" evidence="4">
    <location>
        <begin position="51"/>
        <end position="70"/>
    </location>
</feature>
<dbReference type="STRING" id="1122192.SAMN02745673_01989"/>
<evidence type="ECO:0000256" key="2">
    <source>
        <dbReference type="ARBA" id="ARBA00023125"/>
    </source>
</evidence>
<dbReference type="OrthoDB" id="155497at2"/>
<name>A0A1T4PU46_9ACTN</name>
<dbReference type="PANTHER" id="PTHR30055:SF234">
    <property type="entry name" value="HTH-TYPE TRANSCRIPTIONAL REGULATOR BETI"/>
    <property type="match status" value="1"/>
</dbReference>
<feature type="region of interest" description="Disordered" evidence="5">
    <location>
        <begin position="1"/>
        <end position="34"/>
    </location>
</feature>
<dbReference type="SUPFAM" id="SSF46689">
    <property type="entry name" value="Homeodomain-like"/>
    <property type="match status" value="1"/>
</dbReference>
<organism evidence="7 8">
    <name type="scientific">Marinactinospora thermotolerans DSM 45154</name>
    <dbReference type="NCBI Taxonomy" id="1122192"/>
    <lineage>
        <taxon>Bacteria</taxon>
        <taxon>Bacillati</taxon>
        <taxon>Actinomycetota</taxon>
        <taxon>Actinomycetes</taxon>
        <taxon>Streptosporangiales</taxon>
        <taxon>Nocardiopsidaceae</taxon>
        <taxon>Marinactinospora</taxon>
    </lineage>
</organism>
<evidence type="ECO:0000313" key="7">
    <source>
        <dbReference type="EMBL" id="SJZ94791.1"/>
    </source>
</evidence>
<evidence type="ECO:0000256" key="5">
    <source>
        <dbReference type="SAM" id="MobiDB-lite"/>
    </source>
</evidence>
<dbReference type="Gene3D" id="1.10.10.60">
    <property type="entry name" value="Homeodomain-like"/>
    <property type="match status" value="1"/>
</dbReference>
<accession>A0A1T4PU46</accession>
<dbReference type="EMBL" id="FUWS01000004">
    <property type="protein sequence ID" value="SJZ94791.1"/>
    <property type="molecule type" value="Genomic_DNA"/>
</dbReference>
<gene>
    <name evidence="7" type="ORF">SAMN02745673_01989</name>
</gene>
<evidence type="ECO:0000313" key="8">
    <source>
        <dbReference type="Proteomes" id="UP000190637"/>
    </source>
</evidence>
<dbReference type="PANTHER" id="PTHR30055">
    <property type="entry name" value="HTH-TYPE TRANSCRIPTIONAL REGULATOR RUTR"/>
    <property type="match status" value="1"/>
</dbReference>
<proteinExistence type="predicted"/>
<dbReference type="Proteomes" id="UP000190637">
    <property type="component" value="Unassembled WGS sequence"/>
</dbReference>